<dbReference type="SMART" id="SM00868">
    <property type="entry name" value="zf-AD"/>
    <property type="match status" value="1"/>
</dbReference>
<dbReference type="SMART" id="SM00355">
    <property type="entry name" value="ZnF_C2H2"/>
    <property type="match status" value="5"/>
</dbReference>
<keyword evidence="10" id="KW-0472">Membrane</keyword>
<protein>
    <recommendedName>
        <fullName evidence="11">C2H2-type domain-containing protein</fullName>
    </recommendedName>
</protein>
<accession>A0A2W1BNQ1</accession>
<evidence type="ECO:0000256" key="10">
    <source>
        <dbReference type="SAM" id="Phobius"/>
    </source>
</evidence>
<name>A0A2W1BNQ1_HELAM</name>
<dbReference type="SUPFAM" id="SSF57667">
    <property type="entry name" value="beta-beta-alpha zinc fingers"/>
    <property type="match status" value="3"/>
</dbReference>
<reference evidence="12 13" key="1">
    <citation type="journal article" date="2017" name="BMC Biol.">
        <title>Genomic innovations, transcriptional plasticity and gene loss underlying the evolution and divergence of two highly polyphagous and invasive Helicoverpa pest species.</title>
        <authorList>
            <person name="Pearce S.L."/>
            <person name="Clarke D.F."/>
            <person name="East P.D."/>
            <person name="Elfekih S."/>
            <person name="Gordon K.H."/>
            <person name="Jermiin L.S."/>
            <person name="McGaughran A."/>
            <person name="Oakeshott J.G."/>
            <person name="Papanikolaou A."/>
            <person name="Perera O.P."/>
            <person name="Rane R.V."/>
            <person name="Richards S."/>
            <person name="Tay W.T."/>
            <person name="Walsh T.K."/>
            <person name="Anderson A."/>
            <person name="Anderson C.J."/>
            <person name="Asgari S."/>
            <person name="Board P.G."/>
            <person name="Bretschneider A."/>
            <person name="Campbell P.M."/>
            <person name="Chertemps T."/>
            <person name="Christeller J.T."/>
            <person name="Coppin C.W."/>
            <person name="Downes S.J."/>
            <person name="Duan G."/>
            <person name="Farnsworth C.A."/>
            <person name="Good R.T."/>
            <person name="Han L.B."/>
            <person name="Han Y.C."/>
            <person name="Hatje K."/>
            <person name="Horne I."/>
            <person name="Huang Y.P."/>
            <person name="Hughes D.S."/>
            <person name="Jacquin-Joly E."/>
            <person name="James W."/>
            <person name="Jhangiani S."/>
            <person name="Kollmar M."/>
            <person name="Kuwar S.S."/>
            <person name="Li S."/>
            <person name="Liu N.Y."/>
            <person name="Maibeche M.T."/>
            <person name="Miller J.R."/>
            <person name="Montagne N."/>
            <person name="Perry T."/>
            <person name="Qu J."/>
            <person name="Song S.V."/>
            <person name="Sutton G.G."/>
            <person name="Vogel H."/>
            <person name="Walenz B.P."/>
            <person name="Xu W."/>
            <person name="Zhang H.J."/>
            <person name="Zou Z."/>
            <person name="Batterham P."/>
            <person name="Edwards O.R."/>
            <person name="Feyereisen R."/>
            <person name="Gibbs R.A."/>
            <person name="Heckel D.G."/>
            <person name="McGrath A."/>
            <person name="Robin C."/>
            <person name="Scherer S.E."/>
            <person name="Worley K.C."/>
            <person name="Wu Y.D."/>
        </authorList>
    </citation>
    <scope>NUCLEOTIDE SEQUENCE [LARGE SCALE GENOMIC DNA]</scope>
    <source>
        <strain evidence="12">Harm_GR_Male_#8</strain>
        <tissue evidence="12">Whole organism</tissue>
    </source>
</reference>
<keyword evidence="4 9" id="KW-0863">Zinc-finger</keyword>
<dbReference type="InterPro" id="IPR012934">
    <property type="entry name" value="Znf_AD"/>
</dbReference>
<feature type="domain" description="C2H2-type" evidence="11">
    <location>
        <begin position="356"/>
        <end position="384"/>
    </location>
</feature>
<dbReference type="GO" id="GO:0008270">
    <property type="term" value="F:zinc ion binding"/>
    <property type="evidence" value="ECO:0007669"/>
    <property type="project" value="UniProtKB-KW"/>
</dbReference>
<evidence type="ECO:0000256" key="8">
    <source>
        <dbReference type="ARBA" id="ARBA00037948"/>
    </source>
</evidence>
<sequence>METDKVCRVCLITDVKLHDLRSYPLDSYYESVIGTNHLFSHLPPYACFECAALVRKFYFFRQKGLRSQAALCAVVDQSGKAKKDQLDAIDRTSLHINSSFGIYYTAVINIPLDNDQPIKLEPVTEDFDFDTDNDKIKLEDHTYALNVGSDHIASSDDDEPLSLHKEKKSLTFTKDESVQEKIEFKEDFGELAFAVGVDDGDSGHIIEVPQVVERRKKRKLRADTNKSSKNLYKASVGPSADFEQYVNVITLTLEEQIAEIMKRKESANYLNSPYQCNLCYKGFIDNDAWNHHVSKHAVSAGSVECVVCKFRFKTKRAYQKHASNHEKKYACKSCPYVSRTPTQAKQHQGWHKGVTFECNHCGESFTIWTSYMSHVRIKHPSQHICNVCGYSFISKMGLNMHKSMMHKDPQEVIIILLPLSQFYLRSAQHVFSFHTLLSAVISQVTFFFSLTISTFTQSIHRFFGRPLPLYPSTFMPKNFLTT</sequence>
<keyword evidence="10" id="KW-0812">Transmembrane</keyword>
<dbReference type="Gene3D" id="3.30.160.60">
    <property type="entry name" value="Classic Zinc Finger"/>
    <property type="match status" value="2"/>
</dbReference>
<dbReference type="GO" id="GO:0000981">
    <property type="term" value="F:DNA-binding transcription factor activity, RNA polymerase II-specific"/>
    <property type="evidence" value="ECO:0007669"/>
    <property type="project" value="TreeGrafter"/>
</dbReference>
<dbReference type="PANTHER" id="PTHR24388:SF54">
    <property type="entry name" value="PROTEIN ESCARGOT"/>
    <property type="match status" value="1"/>
</dbReference>
<dbReference type="InterPro" id="IPR050527">
    <property type="entry name" value="Snail/Krueppel_Znf"/>
</dbReference>
<evidence type="ECO:0000313" key="13">
    <source>
        <dbReference type="Proteomes" id="UP000249218"/>
    </source>
</evidence>
<dbReference type="InterPro" id="IPR013087">
    <property type="entry name" value="Znf_C2H2_type"/>
</dbReference>
<evidence type="ECO:0000256" key="4">
    <source>
        <dbReference type="ARBA" id="ARBA00022771"/>
    </source>
</evidence>
<evidence type="ECO:0000256" key="3">
    <source>
        <dbReference type="ARBA" id="ARBA00022737"/>
    </source>
</evidence>
<comment type="similarity">
    <text evidence="8">Belongs to the snail C2H2-type zinc-finger protein family.</text>
</comment>
<gene>
    <name evidence="12" type="primary">HaOG206542</name>
    <name evidence="12" type="ORF">B5X24_HaOG206542</name>
</gene>
<dbReference type="Pfam" id="PF00096">
    <property type="entry name" value="zf-C2H2"/>
    <property type="match status" value="2"/>
</dbReference>
<dbReference type="AlphaFoldDB" id="A0A2W1BNQ1"/>
<keyword evidence="3" id="KW-0677">Repeat</keyword>
<evidence type="ECO:0000313" key="12">
    <source>
        <dbReference type="EMBL" id="PZC75235.1"/>
    </source>
</evidence>
<dbReference type="PROSITE" id="PS00028">
    <property type="entry name" value="ZINC_FINGER_C2H2_1"/>
    <property type="match status" value="4"/>
</dbReference>
<evidence type="ECO:0000256" key="9">
    <source>
        <dbReference type="PROSITE-ProRule" id="PRU00042"/>
    </source>
</evidence>
<feature type="transmembrane region" description="Helical" evidence="10">
    <location>
        <begin position="431"/>
        <end position="455"/>
    </location>
</feature>
<dbReference type="InterPro" id="IPR036236">
    <property type="entry name" value="Znf_C2H2_sf"/>
</dbReference>
<keyword evidence="5" id="KW-0862">Zinc</keyword>
<feature type="domain" description="C2H2-type" evidence="11">
    <location>
        <begin position="383"/>
        <end position="411"/>
    </location>
</feature>
<keyword evidence="6" id="KW-0238">DNA-binding</keyword>
<dbReference type="Proteomes" id="UP000249218">
    <property type="component" value="Unassembled WGS sequence"/>
</dbReference>
<evidence type="ECO:0000256" key="7">
    <source>
        <dbReference type="ARBA" id="ARBA00023242"/>
    </source>
</evidence>
<organism evidence="12 13">
    <name type="scientific">Helicoverpa armigera</name>
    <name type="common">Cotton bollworm</name>
    <name type="synonym">Heliothis armigera</name>
    <dbReference type="NCBI Taxonomy" id="29058"/>
    <lineage>
        <taxon>Eukaryota</taxon>
        <taxon>Metazoa</taxon>
        <taxon>Ecdysozoa</taxon>
        <taxon>Arthropoda</taxon>
        <taxon>Hexapoda</taxon>
        <taxon>Insecta</taxon>
        <taxon>Pterygota</taxon>
        <taxon>Neoptera</taxon>
        <taxon>Endopterygota</taxon>
        <taxon>Lepidoptera</taxon>
        <taxon>Glossata</taxon>
        <taxon>Ditrysia</taxon>
        <taxon>Noctuoidea</taxon>
        <taxon>Noctuidae</taxon>
        <taxon>Heliothinae</taxon>
        <taxon>Helicoverpa</taxon>
    </lineage>
</organism>
<keyword evidence="13" id="KW-1185">Reference proteome</keyword>
<proteinExistence type="inferred from homology"/>
<comment type="subcellular location">
    <subcellularLocation>
        <location evidence="1">Nucleus</location>
    </subcellularLocation>
</comment>
<dbReference type="OrthoDB" id="3437960at2759"/>
<evidence type="ECO:0000259" key="11">
    <source>
        <dbReference type="PROSITE" id="PS50157"/>
    </source>
</evidence>
<evidence type="ECO:0000256" key="6">
    <source>
        <dbReference type="ARBA" id="ARBA00023125"/>
    </source>
</evidence>
<evidence type="ECO:0000256" key="5">
    <source>
        <dbReference type="ARBA" id="ARBA00022833"/>
    </source>
</evidence>
<keyword evidence="7" id="KW-0539">Nucleus</keyword>
<dbReference type="EMBL" id="KZ150005">
    <property type="protein sequence ID" value="PZC75235.1"/>
    <property type="molecule type" value="Genomic_DNA"/>
</dbReference>
<keyword evidence="2" id="KW-0479">Metal-binding</keyword>
<dbReference type="GO" id="GO:0005634">
    <property type="term" value="C:nucleus"/>
    <property type="evidence" value="ECO:0007669"/>
    <property type="project" value="UniProtKB-SubCell"/>
</dbReference>
<keyword evidence="10" id="KW-1133">Transmembrane helix</keyword>
<evidence type="ECO:0000256" key="2">
    <source>
        <dbReference type="ARBA" id="ARBA00022723"/>
    </source>
</evidence>
<evidence type="ECO:0000256" key="1">
    <source>
        <dbReference type="ARBA" id="ARBA00004123"/>
    </source>
</evidence>
<dbReference type="PROSITE" id="PS50157">
    <property type="entry name" value="ZINC_FINGER_C2H2_2"/>
    <property type="match status" value="2"/>
</dbReference>
<dbReference type="PANTHER" id="PTHR24388">
    <property type="entry name" value="ZINC FINGER PROTEIN"/>
    <property type="match status" value="1"/>
</dbReference>
<dbReference type="GO" id="GO:0000978">
    <property type="term" value="F:RNA polymerase II cis-regulatory region sequence-specific DNA binding"/>
    <property type="evidence" value="ECO:0007669"/>
    <property type="project" value="TreeGrafter"/>
</dbReference>